<dbReference type="Gene3D" id="2.30.29.30">
    <property type="entry name" value="Pleckstrin-homology domain (PH domain)/Phosphotyrosine-binding domain (PTB)"/>
    <property type="match status" value="1"/>
</dbReference>
<feature type="compositionally biased region" description="Polar residues" evidence="9">
    <location>
        <begin position="18"/>
        <end position="27"/>
    </location>
</feature>
<evidence type="ECO:0000259" key="11">
    <source>
        <dbReference type="PROSITE" id="PS50003"/>
    </source>
</evidence>
<protein>
    <recommendedName>
        <fullName evidence="8">Oxysterol-binding protein</fullName>
    </recommendedName>
</protein>
<dbReference type="PRINTS" id="PR00452">
    <property type="entry name" value="SH3DOMAIN"/>
</dbReference>
<feature type="domain" description="PH" evidence="11">
    <location>
        <begin position="140"/>
        <end position="259"/>
    </location>
</feature>
<comment type="caution">
    <text evidence="12">The sequence shown here is derived from an EMBL/GenBank/DDBJ whole genome shotgun (WGS) entry which is preliminary data.</text>
</comment>
<dbReference type="InterPro" id="IPR018494">
    <property type="entry name" value="Oxysterol-bd_CS"/>
</dbReference>
<dbReference type="InterPro" id="IPR000648">
    <property type="entry name" value="Oxysterol-bd"/>
</dbReference>
<dbReference type="Pfam" id="PF00169">
    <property type="entry name" value="PH"/>
    <property type="match status" value="1"/>
</dbReference>
<evidence type="ECO:0000313" key="13">
    <source>
        <dbReference type="Proteomes" id="UP000494165"/>
    </source>
</evidence>
<dbReference type="EMBL" id="CADEPI010000033">
    <property type="protein sequence ID" value="CAB3367712.1"/>
    <property type="molecule type" value="Genomic_DNA"/>
</dbReference>
<dbReference type="Gene3D" id="2.40.160.120">
    <property type="match status" value="1"/>
</dbReference>
<keyword evidence="4 8" id="KW-0445">Lipid transport</keyword>
<dbReference type="SUPFAM" id="SSF144000">
    <property type="entry name" value="Oxysterol-binding protein-like"/>
    <property type="match status" value="1"/>
</dbReference>
<dbReference type="Gene3D" id="1.10.287.2720">
    <property type="match status" value="1"/>
</dbReference>
<keyword evidence="5" id="KW-0446">Lipid-binding</keyword>
<evidence type="ECO:0000256" key="3">
    <source>
        <dbReference type="ARBA" id="ARBA00022448"/>
    </source>
</evidence>
<dbReference type="InterPro" id="IPR011993">
    <property type="entry name" value="PH-like_dom_sf"/>
</dbReference>
<dbReference type="FunFam" id="1.10.287.2720:FF:000002">
    <property type="entry name" value="Oxysterol-binding protein"/>
    <property type="match status" value="1"/>
</dbReference>
<reference evidence="12 13" key="1">
    <citation type="submission" date="2020-04" db="EMBL/GenBank/DDBJ databases">
        <authorList>
            <person name="Alioto T."/>
            <person name="Alioto T."/>
            <person name="Gomez Garrido J."/>
        </authorList>
    </citation>
    <scope>NUCLEOTIDE SEQUENCE [LARGE SCALE GENOMIC DNA]</scope>
</reference>
<dbReference type="Gene3D" id="2.30.30.40">
    <property type="entry name" value="SH3 Domains"/>
    <property type="match status" value="1"/>
</dbReference>
<feature type="compositionally biased region" description="Basic and acidic residues" evidence="9">
    <location>
        <begin position="1290"/>
        <end position="1361"/>
    </location>
</feature>
<organism evidence="12 13">
    <name type="scientific">Cloeon dipterum</name>
    <dbReference type="NCBI Taxonomy" id="197152"/>
    <lineage>
        <taxon>Eukaryota</taxon>
        <taxon>Metazoa</taxon>
        <taxon>Ecdysozoa</taxon>
        <taxon>Arthropoda</taxon>
        <taxon>Hexapoda</taxon>
        <taxon>Insecta</taxon>
        <taxon>Pterygota</taxon>
        <taxon>Palaeoptera</taxon>
        <taxon>Ephemeroptera</taxon>
        <taxon>Pisciforma</taxon>
        <taxon>Baetidae</taxon>
        <taxon>Cloeon</taxon>
    </lineage>
</organism>
<feature type="domain" description="SH3" evidence="10">
    <location>
        <begin position="1375"/>
        <end position="1434"/>
    </location>
</feature>
<dbReference type="SMART" id="SM00233">
    <property type="entry name" value="PH"/>
    <property type="match status" value="1"/>
</dbReference>
<feature type="region of interest" description="Disordered" evidence="9">
    <location>
        <begin position="1"/>
        <end position="45"/>
    </location>
</feature>
<keyword evidence="13" id="KW-1185">Reference proteome</keyword>
<feature type="compositionally biased region" description="Basic and acidic residues" evidence="9">
    <location>
        <begin position="865"/>
        <end position="875"/>
    </location>
</feature>
<feature type="compositionally biased region" description="Basic and acidic residues" evidence="9">
    <location>
        <begin position="1215"/>
        <end position="1280"/>
    </location>
</feature>
<dbReference type="GO" id="GO:0032541">
    <property type="term" value="C:cortical endoplasmic reticulum"/>
    <property type="evidence" value="ECO:0007669"/>
    <property type="project" value="TreeGrafter"/>
</dbReference>
<gene>
    <name evidence="12" type="ORF">CLODIP_2_CD11774</name>
</gene>
<evidence type="ECO:0000256" key="2">
    <source>
        <dbReference type="ARBA" id="ARBA00022443"/>
    </source>
</evidence>
<evidence type="ECO:0000256" key="7">
    <source>
        <dbReference type="RuleBase" id="RU003844"/>
    </source>
</evidence>
<dbReference type="InterPro" id="IPR001849">
    <property type="entry name" value="PH_domain"/>
</dbReference>
<dbReference type="InterPro" id="IPR001452">
    <property type="entry name" value="SH3_domain"/>
</dbReference>
<evidence type="ECO:0000256" key="4">
    <source>
        <dbReference type="ARBA" id="ARBA00023055"/>
    </source>
</evidence>
<dbReference type="Pfam" id="PF00018">
    <property type="entry name" value="SH3_1"/>
    <property type="match status" value="1"/>
</dbReference>
<accession>A0A8S1CJC2</accession>
<dbReference type="PROSITE" id="PS01013">
    <property type="entry name" value="OSBP"/>
    <property type="match status" value="1"/>
</dbReference>
<dbReference type="PANTHER" id="PTHR10972">
    <property type="entry name" value="OXYSTEROL-BINDING PROTEIN-RELATED"/>
    <property type="match status" value="1"/>
</dbReference>
<dbReference type="Pfam" id="PF01237">
    <property type="entry name" value="Oxysterol_BP"/>
    <property type="match status" value="1"/>
</dbReference>
<feature type="compositionally biased region" description="Polar residues" evidence="9">
    <location>
        <begin position="1"/>
        <end position="10"/>
    </location>
</feature>
<dbReference type="PROSITE" id="PS51090">
    <property type="entry name" value="CORTACTIN"/>
    <property type="match status" value="4"/>
</dbReference>
<dbReference type="InterPro" id="IPR003134">
    <property type="entry name" value="Hs1_Cortactin"/>
</dbReference>
<evidence type="ECO:0000313" key="12">
    <source>
        <dbReference type="EMBL" id="CAB3367712.1"/>
    </source>
</evidence>
<dbReference type="Pfam" id="PF02218">
    <property type="entry name" value="HS1_rep"/>
    <property type="match status" value="4"/>
</dbReference>
<evidence type="ECO:0000259" key="10">
    <source>
        <dbReference type="PROSITE" id="PS50002"/>
    </source>
</evidence>
<dbReference type="PANTHER" id="PTHR10972:SF102">
    <property type="entry name" value="OXYSTEROL-BINDING PROTEIN"/>
    <property type="match status" value="1"/>
</dbReference>
<evidence type="ECO:0000256" key="1">
    <source>
        <dbReference type="ARBA" id="ARBA00008842"/>
    </source>
</evidence>
<comment type="similarity">
    <text evidence="1 7">Belongs to the OSBP family.</text>
</comment>
<feature type="region of interest" description="Disordered" evidence="9">
    <location>
        <begin position="409"/>
        <end position="447"/>
    </location>
</feature>
<evidence type="ECO:0000256" key="9">
    <source>
        <dbReference type="SAM" id="MobiDB-lite"/>
    </source>
</evidence>
<dbReference type="GO" id="GO:0015485">
    <property type="term" value="F:cholesterol binding"/>
    <property type="evidence" value="ECO:0007669"/>
    <property type="project" value="TreeGrafter"/>
</dbReference>
<dbReference type="OrthoDB" id="10053431at2759"/>
<dbReference type="GO" id="GO:0016020">
    <property type="term" value="C:membrane"/>
    <property type="evidence" value="ECO:0007669"/>
    <property type="project" value="TreeGrafter"/>
</dbReference>
<dbReference type="PROSITE" id="PS50003">
    <property type="entry name" value="PH_DOMAIN"/>
    <property type="match status" value="1"/>
</dbReference>
<proteinExistence type="inferred from homology"/>
<dbReference type="GO" id="GO:0006869">
    <property type="term" value="P:lipid transport"/>
    <property type="evidence" value="ECO:0007669"/>
    <property type="project" value="UniProtKB-KW"/>
</dbReference>
<feature type="compositionally biased region" description="Basic and acidic residues" evidence="9">
    <location>
        <begin position="413"/>
        <end position="423"/>
    </location>
</feature>
<evidence type="ECO:0000256" key="6">
    <source>
        <dbReference type="PROSITE-ProRule" id="PRU00192"/>
    </source>
</evidence>
<dbReference type="SUPFAM" id="SSF50044">
    <property type="entry name" value="SH3-domain"/>
    <property type="match status" value="1"/>
</dbReference>
<sequence>MASDRSSTGSQHHEPLTPSASNESSKVLLTAPGTPLSAADEKKMRRTSLQVMLTKATSGSSESLNHTNQPPAGGANNFLDATCLSVKSDSISPDKISIVYEGHESKLDRKESYKALRKNYRQEKKRVANELLSTLKDSSVIILADWLKVRGTLKSWTKLWCVLKPGLLLLYKSPKIKSSHWVGTVLLSNCNVIERPSKKDGFCFKLFHPMEQSIWAPRGPGKETMGAVVLPLPTAYLIFRANSQAAGKCWMDALELGLRCSSLLIRSSSGRDSTPQVQENNWDYEQHFVDQEDLASPALDSLLQSFLPKTPTTPRSLLRLKYHRLSTPDPAGVENTPVPSPTPFFHQLYAAVSCLENELSPARARSHSADMGQPKLSPLSRMSLDIAHMSALNAKVAALESKCSTESSTMDNLKVDGHQHSASDSDTDSDGGKPDDGPHDDSDWEPEQTPYIENEEEEFGSAGEQTEELAEENKSLLWFLMKQVRPGMDLSKVVLPTFILEPRSFLDKLSDSYYHVDLLSQAVAEEDAFTRMKMVVRWYLSGFYKKPKGLKKPYNPILGECFRCSWKHHNGSVTFYLAEQVSHHPPVSAFYVTNRQEGFCISASILAKSKFYGNSTSAILDGTAVLSLLPRGEDYTITIPYAHCKGILMGTLTMEYGGKVNIECEKTGYKTEIEFKLKPLIRNMDPNMIAGRLKLGKETLATIDGYWDGEIKIKDKRTGEEQVFWSPTPDMRANRLKRCTVPLTHQCEFESERLWQHVSSAIHRDDQVAATEEKTVLEEAQRAAVKERKAKCEEWIPRYFEQDLITGQWVYRHSDLRPWDTRNDVFQYESDFVIQTKTRHKTPMIRTSSIVSVDPNSSIPLLSADVRESSRRRAADSISTSNDDNHSESSGSEGGLHHRQEKIRDALKPLEVLVVQQAEHMKRLDLKLEKISVVISKQQQQLQNGGSSVSQIAVCILLAGIVHAFFAWLLFCKIFNSEGLVSHICFNDDDDDAWETDPDFVNNVTEEEQRWGTSGGRTAGAIDMKQLIEETKQSDAQGKEKLLADGPKAAYGYGGKFGVQQDRMDKSAVGHDYTAPLNKHESQKDYASGFGGKFGVQADRQDKSAVGWDHVEQVQKHQSQKDYAVGFGGKFGVQADRQDKAAVGWEHHEQVQKHESQLDYSKGFGGKFGVQTDRVDKSAHTFEENAKLAPAYEKTKPDIGSAKPSNLRAKFEQLAKGNDDEVRQRAMEERKRREEREKRELEREQERKKREEEQAQEEEARQAERVRVEAERRALYDAEMAKAQAEQDENERVRKQSELAEKEAKERKEREERDRKEREEREERLAKQREEEEREKQRLREEQLERERLQEEERERQEQEITRQLQQQAEEDEEEDNVTATALYDYQAAADDEISFDPDDLITNIEMIDEGWWRGMCKGQFGLFPANYVQLNNHF</sequence>
<keyword evidence="3 8" id="KW-0813">Transport</keyword>
<dbReference type="Proteomes" id="UP000494165">
    <property type="component" value="Unassembled WGS sequence"/>
</dbReference>
<dbReference type="InterPro" id="IPR035716">
    <property type="entry name" value="Cortactin_SH3"/>
</dbReference>
<feature type="region of interest" description="Disordered" evidence="9">
    <location>
        <begin position="862"/>
        <end position="900"/>
    </location>
</feature>
<evidence type="ECO:0000256" key="8">
    <source>
        <dbReference type="RuleBase" id="RU003845"/>
    </source>
</evidence>
<feature type="region of interest" description="Disordered" evidence="9">
    <location>
        <begin position="1215"/>
        <end position="1378"/>
    </location>
</feature>
<dbReference type="Gene3D" id="3.30.70.3490">
    <property type="match status" value="1"/>
</dbReference>
<name>A0A8S1CJC2_9INSE</name>
<dbReference type="GO" id="GO:0005829">
    <property type="term" value="C:cytosol"/>
    <property type="evidence" value="ECO:0007669"/>
    <property type="project" value="TreeGrafter"/>
</dbReference>
<dbReference type="InterPro" id="IPR037239">
    <property type="entry name" value="OSBP_sf"/>
</dbReference>
<keyword evidence="2 6" id="KW-0728">SH3 domain</keyword>
<dbReference type="CDD" id="cd11959">
    <property type="entry name" value="SH3_Cortactin"/>
    <property type="match status" value="1"/>
</dbReference>
<feature type="compositionally biased region" description="Basic and acidic residues" evidence="9">
    <location>
        <begin position="430"/>
        <end position="441"/>
    </location>
</feature>
<dbReference type="FunFam" id="2.40.160.120:FF:000004">
    <property type="entry name" value="Oxysterol-binding protein"/>
    <property type="match status" value="1"/>
</dbReference>
<dbReference type="FunFam" id="2.30.29.30:FF:000030">
    <property type="entry name" value="Oxysterol-binding protein"/>
    <property type="match status" value="1"/>
</dbReference>
<dbReference type="PROSITE" id="PS50002">
    <property type="entry name" value="SH3"/>
    <property type="match status" value="1"/>
</dbReference>
<dbReference type="SMART" id="SM00326">
    <property type="entry name" value="SH3"/>
    <property type="match status" value="1"/>
</dbReference>
<dbReference type="SUPFAM" id="SSF50729">
    <property type="entry name" value="PH domain-like"/>
    <property type="match status" value="1"/>
</dbReference>
<dbReference type="FunFam" id="2.30.30.40:FF:000398">
    <property type="entry name" value="Hematopoietic cell-specific Lyn substrate 1"/>
    <property type="match status" value="1"/>
</dbReference>
<evidence type="ECO:0000256" key="5">
    <source>
        <dbReference type="ARBA" id="ARBA00023121"/>
    </source>
</evidence>
<dbReference type="CDD" id="cd13286">
    <property type="entry name" value="PH_OPR5_ORP8"/>
    <property type="match status" value="1"/>
</dbReference>
<dbReference type="InterPro" id="IPR036028">
    <property type="entry name" value="SH3-like_dom_sf"/>
</dbReference>